<accession>A0A1B7YCX5</accession>
<sequence>MQFLTLLSLLVLHFGAAAGKQWCLCVADGKAQDAATKRVCNRYIEGVLKPHNGAQVYLGQTLDGLNHDVCIGEARVSFVRSEFKAQCDEIGKVTSFNCWRDDDSGQSWIGHDQVVALPEKADVGFEGQVELRFNPYLFVSGGCDPYPAVDATGSLGGGLKPTGKGRGKCGGGGKGQVYVRRGKSHGRVGILYAYYFPKVRWAKGDDNGHRHYWASTVVWIKQWGCKPDNLAALQPAGISYTTDHLKWGSAPASDISFGPSNAGADKATHPKVQIHDNAMSPFKGEDGDSVYDRTLVSWTSLPVEASEALADANYYASQVPFTDANFQSQLDAAYQDDFYDDVPEEPVCKK</sequence>
<name>A0A1B7YCX5_COLHI</name>
<dbReference type="PANTHER" id="PTHR33657:SF8">
    <property type="entry name" value="DOMAIN PROTEIN, PUTATIVE (AFU_ORTHOLOGUE AFUA_5G00600)-RELATED"/>
    <property type="match status" value="1"/>
</dbReference>
<dbReference type="PANTHER" id="PTHR33657">
    <property type="entry name" value="DOMAIN PROTEIN, PUTATIVE (AFU_ORTHOLOGUE AFUA_5G00600)-RELATED"/>
    <property type="match status" value="1"/>
</dbReference>
<comment type="similarity">
    <text evidence="1">Belongs to the Necrosis inducing protein (NPP1) family.</text>
</comment>
<comment type="caution">
    <text evidence="4">The sequence shown here is derived from an EMBL/GenBank/DDBJ whole genome shotgun (WGS) entry which is preliminary data.</text>
</comment>
<evidence type="ECO:0000313" key="4">
    <source>
        <dbReference type="EMBL" id="OBR09875.1"/>
    </source>
</evidence>
<dbReference type="KEGG" id="chig:CH63R_05567"/>
<protein>
    <submittedName>
        <fullName evidence="4">NLP3 protein</fullName>
    </submittedName>
</protein>
<feature type="chain" id="PRO_5008601543" evidence="3">
    <location>
        <begin position="20"/>
        <end position="350"/>
    </location>
</feature>
<dbReference type="RefSeq" id="XP_018158392.1">
    <property type="nucleotide sequence ID" value="XM_018300542.1"/>
</dbReference>
<gene>
    <name evidence="4" type="ORF">CH63R_05567</name>
</gene>
<organism evidence="4 5">
    <name type="scientific">Colletotrichum higginsianum (strain IMI 349063)</name>
    <name type="common">Crucifer anthracnose fungus</name>
    <dbReference type="NCBI Taxonomy" id="759273"/>
    <lineage>
        <taxon>Eukaryota</taxon>
        <taxon>Fungi</taxon>
        <taxon>Dikarya</taxon>
        <taxon>Ascomycota</taxon>
        <taxon>Pezizomycotina</taxon>
        <taxon>Sordariomycetes</taxon>
        <taxon>Hypocreomycetidae</taxon>
        <taxon>Glomerellales</taxon>
        <taxon>Glomerellaceae</taxon>
        <taxon>Colletotrichum</taxon>
        <taxon>Colletotrichum destructivum species complex</taxon>
    </lineage>
</organism>
<reference evidence="5" key="1">
    <citation type="journal article" date="2017" name="BMC Genomics">
        <title>Gapless genome assembly of Colletotrichum higginsianum reveals chromosome structure and association of transposable elements with secondary metabolite gene clusters.</title>
        <authorList>
            <person name="Dallery J.-F."/>
            <person name="Lapalu N."/>
            <person name="Zampounis A."/>
            <person name="Pigne S."/>
            <person name="Luyten I."/>
            <person name="Amselem J."/>
            <person name="Wittenberg A.H.J."/>
            <person name="Zhou S."/>
            <person name="de Queiroz M.V."/>
            <person name="Robin G.P."/>
            <person name="Auger A."/>
            <person name="Hainaut M."/>
            <person name="Henrissat B."/>
            <person name="Kim K.-T."/>
            <person name="Lee Y.-H."/>
            <person name="Lespinet O."/>
            <person name="Schwartz D.C."/>
            <person name="Thon M.R."/>
            <person name="O'Connell R.J."/>
        </authorList>
    </citation>
    <scope>NUCLEOTIDE SEQUENCE [LARGE SCALE GENOMIC DNA]</scope>
    <source>
        <strain evidence="5">IMI 349063</strain>
    </source>
</reference>
<dbReference type="AlphaFoldDB" id="A0A1B7YCX5"/>
<dbReference type="InterPro" id="IPR008701">
    <property type="entry name" value="NPP1"/>
</dbReference>
<dbReference type="EMBL" id="LTAN01000004">
    <property type="protein sequence ID" value="OBR09875.1"/>
    <property type="molecule type" value="Genomic_DNA"/>
</dbReference>
<proteinExistence type="inferred from homology"/>
<feature type="signal peptide" evidence="3">
    <location>
        <begin position="1"/>
        <end position="19"/>
    </location>
</feature>
<evidence type="ECO:0000256" key="1">
    <source>
        <dbReference type="ARBA" id="ARBA00009520"/>
    </source>
</evidence>
<dbReference type="Proteomes" id="UP000092177">
    <property type="component" value="Chromosome 4"/>
</dbReference>
<evidence type="ECO:0000313" key="5">
    <source>
        <dbReference type="Proteomes" id="UP000092177"/>
    </source>
</evidence>
<dbReference type="VEuPathDB" id="FungiDB:CH63R_05567"/>
<dbReference type="Pfam" id="PF05630">
    <property type="entry name" value="NPP1"/>
    <property type="match status" value="1"/>
</dbReference>
<evidence type="ECO:0000256" key="3">
    <source>
        <dbReference type="SAM" id="SignalP"/>
    </source>
</evidence>
<keyword evidence="2" id="KW-0843">Virulence</keyword>
<keyword evidence="5" id="KW-1185">Reference proteome</keyword>
<dbReference type="GeneID" id="28864649"/>
<keyword evidence="3" id="KW-0732">Signal</keyword>
<dbReference type="OrthoDB" id="4848105at2759"/>
<evidence type="ECO:0000256" key="2">
    <source>
        <dbReference type="ARBA" id="ARBA00023026"/>
    </source>
</evidence>